<name>A0A840TFP2_9BACT</name>
<organism evidence="1 2">
    <name type="scientific">Rhabdobacter roseus</name>
    <dbReference type="NCBI Taxonomy" id="1655419"/>
    <lineage>
        <taxon>Bacteria</taxon>
        <taxon>Pseudomonadati</taxon>
        <taxon>Bacteroidota</taxon>
        <taxon>Cytophagia</taxon>
        <taxon>Cytophagales</taxon>
        <taxon>Cytophagaceae</taxon>
        <taxon>Rhabdobacter</taxon>
    </lineage>
</organism>
<dbReference type="Proteomes" id="UP000557307">
    <property type="component" value="Unassembled WGS sequence"/>
</dbReference>
<keyword evidence="2" id="KW-1185">Reference proteome</keyword>
<evidence type="ECO:0008006" key="3">
    <source>
        <dbReference type="Google" id="ProtNLM"/>
    </source>
</evidence>
<comment type="caution">
    <text evidence="1">The sequence shown here is derived from an EMBL/GenBank/DDBJ whole genome shotgun (WGS) entry which is preliminary data.</text>
</comment>
<dbReference type="Pfam" id="PF12686">
    <property type="entry name" value="DUF3800"/>
    <property type="match status" value="1"/>
</dbReference>
<dbReference type="RefSeq" id="WP_184171942.1">
    <property type="nucleotide sequence ID" value="NZ_JACHGF010000002.1"/>
</dbReference>
<dbReference type="InterPro" id="IPR024524">
    <property type="entry name" value="DUF3800"/>
</dbReference>
<protein>
    <recommendedName>
        <fullName evidence="3">DUF3800 domain-containing protein</fullName>
    </recommendedName>
</protein>
<accession>A0A840TFP2</accession>
<dbReference type="EMBL" id="JACHGF010000002">
    <property type="protein sequence ID" value="MBB5282956.1"/>
    <property type="molecule type" value="Genomic_DNA"/>
</dbReference>
<reference evidence="1 2" key="1">
    <citation type="submission" date="2020-08" db="EMBL/GenBank/DDBJ databases">
        <title>Genomic Encyclopedia of Type Strains, Phase IV (KMG-IV): sequencing the most valuable type-strain genomes for metagenomic binning, comparative biology and taxonomic classification.</title>
        <authorList>
            <person name="Goeker M."/>
        </authorList>
    </citation>
    <scope>NUCLEOTIDE SEQUENCE [LARGE SCALE GENOMIC DNA]</scope>
    <source>
        <strain evidence="1 2">DSM 105074</strain>
    </source>
</reference>
<dbReference type="AlphaFoldDB" id="A0A840TFP2"/>
<proteinExistence type="predicted"/>
<sequence length="380" mass="43314">MHNHVAFLDEWGNNGLDFTKKGVSTHFIVVALTLPKERVPEAEEVLERVRRKHFQAGPMKSAGVGSNHGRRRAILAELLEAPFQIFALVVDKRQLIGEGLRYKGSFYKFLHGLADRELYRTFPNLELVADEHGSKSFMEGFIRYVQNRHIPNLFNQATFGFVNDQRSLLVQGADLVAGTLARCYDETVLTDERPIFIELLRPKLLTLRFWPDVFAPSLAQTALGAEKYHPVLAELSVNLANDFLNTKNAHLSPPELDQVTCLHYLVFLFRHIDPTRYISSLELMEHLKARKGKDISLHYFQTKVIAPLRDAGVLIASSARGYKLPASERDLYDFINHSHTIIAPMLSRVQKFRDRIRLATGGALDVLDREEYGTLRRLVE</sequence>
<evidence type="ECO:0000313" key="2">
    <source>
        <dbReference type="Proteomes" id="UP000557307"/>
    </source>
</evidence>
<gene>
    <name evidence="1" type="ORF">HNQ92_001082</name>
</gene>
<evidence type="ECO:0000313" key="1">
    <source>
        <dbReference type="EMBL" id="MBB5282956.1"/>
    </source>
</evidence>